<dbReference type="EMBL" id="BTSY01000005">
    <property type="protein sequence ID" value="GMT27295.1"/>
    <property type="molecule type" value="Genomic_DNA"/>
</dbReference>
<accession>A0AAV5W9G5</accession>
<evidence type="ECO:0008006" key="3">
    <source>
        <dbReference type="Google" id="ProtNLM"/>
    </source>
</evidence>
<proteinExistence type="predicted"/>
<sequence length="99" mass="10567">SVLMIALSCAAVNDALRAGLRSGGGAATGTIEQSFVDKLKRAIRVSGMASSAISIALNVYRLHQQEERTEADYNNLSLSFFALYNVVLPGETMAQMVNT</sequence>
<evidence type="ECO:0000313" key="1">
    <source>
        <dbReference type="EMBL" id="GMT27295.1"/>
    </source>
</evidence>
<keyword evidence="2" id="KW-1185">Reference proteome</keyword>
<evidence type="ECO:0000313" key="2">
    <source>
        <dbReference type="Proteomes" id="UP001432322"/>
    </source>
</evidence>
<protein>
    <recommendedName>
        <fullName evidence="3">Protein RFT1 homolog</fullName>
    </recommendedName>
</protein>
<dbReference type="AlphaFoldDB" id="A0AAV5W9G5"/>
<dbReference type="Proteomes" id="UP001432322">
    <property type="component" value="Unassembled WGS sequence"/>
</dbReference>
<organism evidence="1 2">
    <name type="scientific">Pristionchus fissidentatus</name>
    <dbReference type="NCBI Taxonomy" id="1538716"/>
    <lineage>
        <taxon>Eukaryota</taxon>
        <taxon>Metazoa</taxon>
        <taxon>Ecdysozoa</taxon>
        <taxon>Nematoda</taxon>
        <taxon>Chromadorea</taxon>
        <taxon>Rhabditida</taxon>
        <taxon>Rhabditina</taxon>
        <taxon>Diplogasteromorpha</taxon>
        <taxon>Diplogasteroidea</taxon>
        <taxon>Neodiplogasteridae</taxon>
        <taxon>Pristionchus</taxon>
    </lineage>
</organism>
<feature type="non-terminal residue" evidence="1">
    <location>
        <position position="1"/>
    </location>
</feature>
<gene>
    <name evidence="1" type="ORF">PFISCL1PPCAC_18592</name>
</gene>
<feature type="non-terminal residue" evidence="1">
    <location>
        <position position="99"/>
    </location>
</feature>
<reference evidence="1" key="1">
    <citation type="submission" date="2023-10" db="EMBL/GenBank/DDBJ databases">
        <title>Genome assembly of Pristionchus species.</title>
        <authorList>
            <person name="Yoshida K."/>
            <person name="Sommer R.J."/>
        </authorList>
    </citation>
    <scope>NUCLEOTIDE SEQUENCE</scope>
    <source>
        <strain evidence="1">RS5133</strain>
    </source>
</reference>
<name>A0AAV5W9G5_9BILA</name>
<comment type="caution">
    <text evidence="1">The sequence shown here is derived from an EMBL/GenBank/DDBJ whole genome shotgun (WGS) entry which is preliminary data.</text>
</comment>